<reference evidence="2" key="1">
    <citation type="journal article" date="2023" name="Front. Plant Sci.">
        <title>Chromosomal-level genome assembly of Melastoma candidum provides insights into trichome evolution.</title>
        <authorList>
            <person name="Zhong Y."/>
            <person name="Wu W."/>
            <person name="Sun C."/>
            <person name="Zou P."/>
            <person name="Liu Y."/>
            <person name="Dai S."/>
            <person name="Zhou R."/>
        </authorList>
    </citation>
    <scope>NUCLEOTIDE SEQUENCE [LARGE SCALE GENOMIC DNA]</scope>
</reference>
<gene>
    <name evidence="1" type="ORF">MLD38_003133</name>
</gene>
<organism evidence="1 2">
    <name type="scientific">Melastoma candidum</name>
    <dbReference type="NCBI Taxonomy" id="119954"/>
    <lineage>
        <taxon>Eukaryota</taxon>
        <taxon>Viridiplantae</taxon>
        <taxon>Streptophyta</taxon>
        <taxon>Embryophyta</taxon>
        <taxon>Tracheophyta</taxon>
        <taxon>Spermatophyta</taxon>
        <taxon>Magnoliopsida</taxon>
        <taxon>eudicotyledons</taxon>
        <taxon>Gunneridae</taxon>
        <taxon>Pentapetalae</taxon>
        <taxon>rosids</taxon>
        <taxon>malvids</taxon>
        <taxon>Myrtales</taxon>
        <taxon>Melastomataceae</taxon>
        <taxon>Melastomatoideae</taxon>
        <taxon>Melastomateae</taxon>
        <taxon>Melastoma</taxon>
    </lineage>
</organism>
<dbReference type="Proteomes" id="UP001057402">
    <property type="component" value="Chromosome 2"/>
</dbReference>
<name>A0ACB9S5E6_9MYRT</name>
<protein>
    <submittedName>
        <fullName evidence="1">Uncharacterized protein</fullName>
    </submittedName>
</protein>
<dbReference type="EMBL" id="CM042881">
    <property type="protein sequence ID" value="KAI4385069.1"/>
    <property type="molecule type" value="Genomic_DNA"/>
</dbReference>
<evidence type="ECO:0000313" key="1">
    <source>
        <dbReference type="EMBL" id="KAI4385069.1"/>
    </source>
</evidence>
<proteinExistence type="predicted"/>
<accession>A0ACB9S5E6</accession>
<sequence length="511" mass="57395">MKFYISATGIKRLTVSNAKGSPRAMSPGRRIGGRAVLLPVMVAMGIVLPFLFVRVAFVVLESAAACSSSSAAAAGSDAATAADCLRWRLFSGNDATLLREELTSALLEAKERDDINNNMNDQGMVATSTDSFDDLVREISTSRKANNKAFALKTKAMLRRMEQRVHLARQRELVYWHLASHGIPKGFHCLCLKLAEEYTINAMARSRLPPAQYASRLADLSYLHVVVLTDNVLAASVVISSACKTAANPESFVFHIITDKKTYTAMHTWFAINPVEPAVIEVKGLHQYDWPEEVNNKVKEVIDFHRQLWSQFYGTLKEKEMEEAGDMNIMTLSPSYSSVLNQLRIFIPELFPDLNKVVLLDDDVVVQQDLSPLWELDLNGNVIAAVVEPPHGRKYEDYLNFSHPVISSNFKPDECVWLDGMNVLDLSTWRRNNLTERYLQWLKLNSDSGFTLWNPGTHSPNLIIFEDRVQPIDPSWHLSGLGQRFPEHRGELLETAADYGMKGGREVLARR</sequence>
<evidence type="ECO:0000313" key="2">
    <source>
        <dbReference type="Proteomes" id="UP001057402"/>
    </source>
</evidence>
<keyword evidence="2" id="KW-1185">Reference proteome</keyword>
<comment type="caution">
    <text evidence="1">The sequence shown here is derived from an EMBL/GenBank/DDBJ whole genome shotgun (WGS) entry which is preliminary data.</text>
</comment>